<dbReference type="InterPro" id="IPR006059">
    <property type="entry name" value="SBP"/>
</dbReference>
<evidence type="ECO:0000313" key="3">
    <source>
        <dbReference type="Proteomes" id="UP000244162"/>
    </source>
</evidence>
<evidence type="ECO:0000256" key="1">
    <source>
        <dbReference type="ARBA" id="ARBA00022729"/>
    </source>
</evidence>
<name>A0A2T5G275_9SPHN</name>
<reference evidence="2 3" key="1">
    <citation type="submission" date="2017-09" db="EMBL/GenBank/DDBJ databases">
        <title>Sphingomonas panjinensis sp.nov., isolated from oil-contaminated soil.</title>
        <authorList>
            <person name="Wang L."/>
            <person name="Chen L."/>
        </authorList>
    </citation>
    <scope>NUCLEOTIDE SEQUENCE [LARGE SCALE GENOMIC DNA]</scope>
    <source>
        <strain evidence="2 3">FW-11</strain>
    </source>
</reference>
<accession>A0A2T5G275</accession>
<keyword evidence="1" id="KW-0732">Signal</keyword>
<dbReference type="OrthoDB" id="8673316at2"/>
<dbReference type="AlphaFoldDB" id="A0A2T5G275"/>
<dbReference type="GO" id="GO:0030288">
    <property type="term" value="C:outer membrane-bounded periplasmic space"/>
    <property type="evidence" value="ECO:0007669"/>
    <property type="project" value="TreeGrafter"/>
</dbReference>
<dbReference type="Pfam" id="PF01547">
    <property type="entry name" value="SBP_bac_1"/>
    <property type="match status" value="1"/>
</dbReference>
<dbReference type="Proteomes" id="UP000244162">
    <property type="component" value="Unassembled WGS sequence"/>
</dbReference>
<proteinExistence type="predicted"/>
<dbReference type="PANTHER" id="PTHR30006">
    <property type="entry name" value="THIAMINE-BINDING PERIPLASMIC PROTEIN-RELATED"/>
    <property type="match status" value="1"/>
</dbReference>
<protein>
    <recommendedName>
        <fullName evidence="4">ABC transporter substrate-binding protein</fullName>
    </recommendedName>
</protein>
<dbReference type="SUPFAM" id="SSF53850">
    <property type="entry name" value="Periplasmic binding protein-like II"/>
    <property type="match status" value="1"/>
</dbReference>
<dbReference type="Gene3D" id="3.40.190.10">
    <property type="entry name" value="Periplasmic binding protein-like II"/>
    <property type="match status" value="2"/>
</dbReference>
<gene>
    <name evidence="2" type="ORF">CLG96_03670</name>
</gene>
<dbReference type="EMBL" id="NWBU01000004">
    <property type="protein sequence ID" value="PTQ13230.1"/>
    <property type="molecule type" value="Genomic_DNA"/>
</dbReference>
<sequence length="427" mass="47410">MPSLPPRAMSDYCVMGGCRWRGPYSGRDNREMLTMKSVFARWVSIATLTAAGMTLSACSGGASENEAAGDVVTTAQQQAGPLYPDYYPADYAKLVEDSKKEPELLVYSNIAEYNWREILNGFKRKYPWVKVSALDIGPGEAFERYYSETSANKKTADLIVSGAPDAWQRFVTNHEQAEYVSPESSKLPDWSRPFPGLYTLATDPMIIIYNKMLFKPSEYPESAKQLAAMAKADPARFRNRLTTYDASSHSFAYAIHWSVVDHGKPSGWSLMEQLGPVTRPESGGSTMLDKVMGGEYLAAFYTSGITVFPRMKDPGRDRILGWSLPKDGTPMMLRGMAVTKAARSPNSARLMLDYMLSHEGQVAAGQGGMTPYRPDVAANEVPFLTYGAIAERIGGEQNMVRIGYEPAMVTEYKPFIARWNALFKTKR</sequence>
<evidence type="ECO:0008006" key="4">
    <source>
        <dbReference type="Google" id="ProtNLM"/>
    </source>
</evidence>
<comment type="caution">
    <text evidence="2">The sequence shown here is derived from an EMBL/GenBank/DDBJ whole genome shotgun (WGS) entry which is preliminary data.</text>
</comment>
<evidence type="ECO:0000313" key="2">
    <source>
        <dbReference type="EMBL" id="PTQ13230.1"/>
    </source>
</evidence>
<dbReference type="PANTHER" id="PTHR30006:SF25">
    <property type="entry name" value="PHOSPHOGLYCERATE TRANSPORT REGULATORY PROTEIN PGTC"/>
    <property type="match status" value="1"/>
</dbReference>
<organism evidence="2 3">
    <name type="scientific">Sphingomonas oleivorans</name>
    <dbReference type="NCBI Taxonomy" id="1735121"/>
    <lineage>
        <taxon>Bacteria</taxon>
        <taxon>Pseudomonadati</taxon>
        <taxon>Pseudomonadota</taxon>
        <taxon>Alphaproteobacteria</taxon>
        <taxon>Sphingomonadales</taxon>
        <taxon>Sphingomonadaceae</taxon>
        <taxon>Sphingomonas</taxon>
    </lineage>
</organism>
<keyword evidence="3" id="KW-1185">Reference proteome</keyword>